<dbReference type="InterPro" id="IPR036890">
    <property type="entry name" value="HATPase_C_sf"/>
</dbReference>
<dbReference type="InterPro" id="IPR036097">
    <property type="entry name" value="HisK_dim/P_sf"/>
</dbReference>
<dbReference type="PANTHER" id="PTHR45453">
    <property type="entry name" value="PHOSPHATE REGULON SENSOR PROTEIN PHOR"/>
    <property type="match status" value="1"/>
</dbReference>
<evidence type="ECO:0000256" key="4">
    <source>
        <dbReference type="ARBA" id="ARBA00022553"/>
    </source>
</evidence>
<dbReference type="Pfam" id="PF00672">
    <property type="entry name" value="HAMP"/>
    <property type="match status" value="1"/>
</dbReference>
<dbReference type="InterPro" id="IPR035965">
    <property type="entry name" value="PAS-like_dom_sf"/>
</dbReference>
<comment type="subcellular location">
    <subcellularLocation>
        <location evidence="2">Membrane</location>
    </subcellularLocation>
</comment>
<dbReference type="Pfam" id="PF00989">
    <property type="entry name" value="PAS"/>
    <property type="match status" value="1"/>
</dbReference>
<dbReference type="Gene3D" id="1.10.287.130">
    <property type="match status" value="1"/>
</dbReference>
<dbReference type="CDD" id="cd00082">
    <property type="entry name" value="HisKA"/>
    <property type="match status" value="1"/>
</dbReference>
<evidence type="ECO:0000313" key="14">
    <source>
        <dbReference type="Proteomes" id="UP000051217"/>
    </source>
</evidence>
<dbReference type="SUPFAM" id="SSF158472">
    <property type="entry name" value="HAMP domain-like"/>
    <property type="match status" value="1"/>
</dbReference>
<gene>
    <name evidence="13" type="ORF">FC65_GL001347</name>
</gene>
<comment type="caution">
    <text evidence="13">The sequence shown here is derived from an EMBL/GenBank/DDBJ whole genome shotgun (WGS) entry which is preliminary data.</text>
</comment>
<organism evidence="13 14">
    <name type="scientific">Ligilactobacillus acidipiscis DSM 15836</name>
    <dbReference type="NCBI Taxonomy" id="1423716"/>
    <lineage>
        <taxon>Bacteria</taxon>
        <taxon>Bacillati</taxon>
        <taxon>Bacillota</taxon>
        <taxon>Bacilli</taxon>
        <taxon>Lactobacillales</taxon>
        <taxon>Lactobacillaceae</taxon>
        <taxon>Ligilactobacillus</taxon>
    </lineage>
</organism>
<evidence type="ECO:0000256" key="3">
    <source>
        <dbReference type="ARBA" id="ARBA00012438"/>
    </source>
</evidence>
<keyword evidence="7" id="KW-0902">Two-component regulatory system</keyword>
<dbReference type="SUPFAM" id="SSF47384">
    <property type="entry name" value="Homodimeric domain of signal transducing histidine kinase"/>
    <property type="match status" value="1"/>
</dbReference>
<feature type="transmembrane region" description="Helical" evidence="10">
    <location>
        <begin position="164"/>
        <end position="188"/>
    </location>
</feature>
<keyword evidence="14" id="KW-1185">Reference proteome</keyword>
<evidence type="ECO:0000256" key="6">
    <source>
        <dbReference type="ARBA" id="ARBA00022777"/>
    </source>
</evidence>
<dbReference type="CDD" id="cd06225">
    <property type="entry name" value="HAMP"/>
    <property type="match status" value="1"/>
</dbReference>
<dbReference type="Gene3D" id="3.30.565.10">
    <property type="entry name" value="Histidine kinase-like ATPase, C-terminal domain"/>
    <property type="match status" value="1"/>
</dbReference>
<dbReference type="InterPro" id="IPR013767">
    <property type="entry name" value="PAS_fold"/>
</dbReference>
<feature type="domain" description="Histidine kinase" evidence="11">
    <location>
        <begin position="366"/>
        <end position="594"/>
    </location>
</feature>
<evidence type="ECO:0000256" key="8">
    <source>
        <dbReference type="ARBA" id="ARBA00023136"/>
    </source>
</evidence>
<dbReference type="CDD" id="cd00130">
    <property type="entry name" value="PAS"/>
    <property type="match status" value="1"/>
</dbReference>
<dbReference type="GO" id="GO:0016301">
    <property type="term" value="F:kinase activity"/>
    <property type="evidence" value="ECO:0007669"/>
    <property type="project" value="UniProtKB-KW"/>
</dbReference>
<reference evidence="13 14" key="1">
    <citation type="journal article" date="2015" name="Genome Announc.">
        <title>Expanding the biotechnology potential of lactobacilli through comparative genomics of 213 strains and associated genera.</title>
        <authorList>
            <person name="Sun Z."/>
            <person name="Harris H.M."/>
            <person name="McCann A."/>
            <person name="Guo C."/>
            <person name="Argimon S."/>
            <person name="Zhang W."/>
            <person name="Yang X."/>
            <person name="Jeffery I.B."/>
            <person name="Cooney J.C."/>
            <person name="Kagawa T.F."/>
            <person name="Liu W."/>
            <person name="Song Y."/>
            <person name="Salvetti E."/>
            <person name="Wrobel A."/>
            <person name="Rasinkangas P."/>
            <person name="Parkhill J."/>
            <person name="Rea M.C."/>
            <person name="O'Sullivan O."/>
            <person name="Ritari J."/>
            <person name="Douillard F.P."/>
            <person name="Paul Ross R."/>
            <person name="Yang R."/>
            <person name="Briner A.E."/>
            <person name="Felis G.E."/>
            <person name="de Vos W.M."/>
            <person name="Barrangou R."/>
            <person name="Klaenhammer T.R."/>
            <person name="Caufield P.W."/>
            <person name="Cui Y."/>
            <person name="Zhang H."/>
            <person name="O'Toole P.W."/>
        </authorList>
    </citation>
    <scope>NUCLEOTIDE SEQUENCE [LARGE SCALE GENOMIC DNA]</scope>
    <source>
        <strain evidence="13 14">DSM 15836</strain>
    </source>
</reference>
<evidence type="ECO:0000256" key="7">
    <source>
        <dbReference type="ARBA" id="ARBA00023012"/>
    </source>
</evidence>
<dbReference type="PROSITE" id="PS50885">
    <property type="entry name" value="HAMP"/>
    <property type="match status" value="1"/>
</dbReference>
<dbReference type="PANTHER" id="PTHR45453:SF1">
    <property type="entry name" value="PHOSPHATE REGULON SENSOR PROTEIN PHOR"/>
    <property type="match status" value="1"/>
</dbReference>
<feature type="coiled-coil region" evidence="9">
    <location>
        <begin position="219"/>
        <end position="246"/>
    </location>
</feature>
<dbReference type="InterPro" id="IPR005467">
    <property type="entry name" value="His_kinase_dom"/>
</dbReference>
<evidence type="ECO:0000256" key="9">
    <source>
        <dbReference type="SAM" id="Coils"/>
    </source>
</evidence>
<accession>A0ABR5PKU9</accession>
<dbReference type="SMART" id="SM00304">
    <property type="entry name" value="HAMP"/>
    <property type="match status" value="1"/>
</dbReference>
<dbReference type="EC" id="2.7.13.3" evidence="3"/>
<dbReference type="InterPro" id="IPR003660">
    <property type="entry name" value="HAMP_dom"/>
</dbReference>
<evidence type="ECO:0000259" key="12">
    <source>
        <dbReference type="PROSITE" id="PS50885"/>
    </source>
</evidence>
<dbReference type="SMART" id="SM00387">
    <property type="entry name" value="HATPase_c"/>
    <property type="match status" value="1"/>
</dbReference>
<dbReference type="InterPro" id="IPR000014">
    <property type="entry name" value="PAS"/>
</dbReference>
<protein>
    <recommendedName>
        <fullName evidence="3">histidine kinase</fullName>
        <ecNumber evidence="3">2.7.13.3</ecNumber>
    </recommendedName>
</protein>
<keyword evidence="10" id="KW-1133">Transmembrane helix</keyword>
<keyword evidence="4" id="KW-0597">Phosphoprotein</keyword>
<dbReference type="InterPro" id="IPR049814">
    <property type="entry name" value="Resp_reg_WalK"/>
</dbReference>
<dbReference type="Gene3D" id="1.10.8.500">
    <property type="entry name" value="HAMP domain in histidine kinase"/>
    <property type="match status" value="1"/>
</dbReference>
<evidence type="ECO:0000256" key="1">
    <source>
        <dbReference type="ARBA" id="ARBA00000085"/>
    </source>
</evidence>
<dbReference type="InterPro" id="IPR050351">
    <property type="entry name" value="BphY/WalK/GraS-like"/>
</dbReference>
<keyword evidence="8 10" id="KW-0472">Membrane</keyword>
<dbReference type="SMART" id="SM00091">
    <property type="entry name" value="PAS"/>
    <property type="match status" value="1"/>
</dbReference>
<sequence>MLLLLLAFQIVGAVFVQRLKSENLRAFKQRVELTPYVDNSLITSLSMADAKKSDRQINSTLTGINNQNISDVQVVDAKGNIRGETSANGHAIVGQKTTDSRIKRVLYSGRSFSETTLNRADNKHYYISITPLFSSDGNNNTLVGAVYLRADLESVYDSIDGVTLIFATAAVFAIFIGVGLAILISRAITRPIDEMKKQTAKIADGNYSGHVHVYGDDELGELAQAVNNLSVRVEESREQSESERRRLDSVLTHMSDGVLATDRRGNITIINDMAAEFLNVDSVDQLKGLSILDVLDIREDYTLRDLLENQDTIYLDMSAQGRDQVLNAYFSLIQRESGFISGLVCVLHDITEQQKIDHDRKQFVSNVSHELRTPLTSLRSYIEALNDGAWKDPEVAPSFLKVTQDETDRMIRMINDLLSLSRMDSGTAKLELELVNLNELFTYILDRFDMMIKNETGEGHEKRPKNYSIKREFTQRDLWVEIDPDKFIQVIDNIMNNAIKYSPDGGVITCRLVETHDHVLLSISDQGLGIPKKDLGRIFDRFFRVDKARSRAQGGTGLGLAISREVIEMHNGRIWVESLEGKGSTFYITLPYEEYGEEDLWNEDQG</sequence>
<dbReference type="SMART" id="SM00388">
    <property type="entry name" value="HisKA"/>
    <property type="match status" value="1"/>
</dbReference>
<dbReference type="Pfam" id="PF02518">
    <property type="entry name" value="HATPase_c"/>
    <property type="match status" value="1"/>
</dbReference>
<evidence type="ECO:0000256" key="5">
    <source>
        <dbReference type="ARBA" id="ARBA00022679"/>
    </source>
</evidence>
<dbReference type="NCBIfam" id="NF033092">
    <property type="entry name" value="HK_WalK"/>
    <property type="match status" value="1"/>
</dbReference>
<dbReference type="Pfam" id="PF23846">
    <property type="entry name" value="Cache_WalK"/>
    <property type="match status" value="1"/>
</dbReference>
<keyword evidence="5" id="KW-0808">Transferase</keyword>
<dbReference type="PRINTS" id="PR00344">
    <property type="entry name" value="BCTRLSENSOR"/>
</dbReference>
<dbReference type="CDD" id="cd00075">
    <property type="entry name" value="HATPase"/>
    <property type="match status" value="1"/>
</dbReference>
<evidence type="ECO:0000313" key="13">
    <source>
        <dbReference type="EMBL" id="KRM29473.1"/>
    </source>
</evidence>
<dbReference type="PROSITE" id="PS50109">
    <property type="entry name" value="HIS_KIN"/>
    <property type="match status" value="1"/>
</dbReference>
<dbReference type="Gene3D" id="3.30.450.20">
    <property type="entry name" value="PAS domain"/>
    <property type="match status" value="2"/>
</dbReference>
<dbReference type="SUPFAM" id="SSF55785">
    <property type="entry name" value="PYP-like sensor domain (PAS domain)"/>
    <property type="match status" value="1"/>
</dbReference>
<dbReference type="EMBL" id="AZFI01000030">
    <property type="protein sequence ID" value="KRM29473.1"/>
    <property type="molecule type" value="Genomic_DNA"/>
</dbReference>
<evidence type="ECO:0000256" key="10">
    <source>
        <dbReference type="SAM" id="Phobius"/>
    </source>
</evidence>
<proteinExistence type="predicted"/>
<comment type="catalytic activity">
    <reaction evidence="1">
        <text>ATP + protein L-histidine = ADP + protein N-phospho-L-histidine.</text>
        <dbReference type="EC" id="2.7.13.3"/>
    </reaction>
</comment>
<evidence type="ECO:0000256" key="2">
    <source>
        <dbReference type="ARBA" id="ARBA00004370"/>
    </source>
</evidence>
<feature type="domain" description="HAMP" evidence="12">
    <location>
        <begin position="186"/>
        <end position="238"/>
    </location>
</feature>
<dbReference type="Proteomes" id="UP000051217">
    <property type="component" value="Unassembled WGS sequence"/>
</dbReference>
<dbReference type="InterPro" id="IPR003661">
    <property type="entry name" value="HisK_dim/P_dom"/>
</dbReference>
<keyword evidence="6 13" id="KW-0418">Kinase</keyword>
<dbReference type="InterPro" id="IPR004358">
    <property type="entry name" value="Sig_transdc_His_kin-like_C"/>
</dbReference>
<dbReference type="SUPFAM" id="SSF55874">
    <property type="entry name" value="ATPase domain of HSP90 chaperone/DNA topoisomerase II/histidine kinase"/>
    <property type="match status" value="1"/>
</dbReference>
<dbReference type="InterPro" id="IPR003594">
    <property type="entry name" value="HATPase_dom"/>
</dbReference>
<keyword evidence="9" id="KW-0175">Coiled coil</keyword>
<name>A0ABR5PKU9_9LACO</name>
<dbReference type="InterPro" id="IPR057640">
    <property type="entry name" value="Cache_WalK"/>
</dbReference>
<keyword evidence="10" id="KW-0812">Transmembrane</keyword>
<evidence type="ECO:0000259" key="11">
    <source>
        <dbReference type="PROSITE" id="PS50109"/>
    </source>
</evidence>
<dbReference type="Pfam" id="PF00512">
    <property type="entry name" value="HisKA"/>
    <property type="match status" value="1"/>
</dbReference>